<keyword evidence="2" id="KW-1185">Reference proteome</keyword>
<proteinExistence type="predicted"/>
<organism evidence="1 2">
    <name type="scientific">Porites lobata</name>
    <dbReference type="NCBI Taxonomy" id="104759"/>
    <lineage>
        <taxon>Eukaryota</taxon>
        <taxon>Metazoa</taxon>
        <taxon>Cnidaria</taxon>
        <taxon>Anthozoa</taxon>
        <taxon>Hexacorallia</taxon>
        <taxon>Scleractinia</taxon>
        <taxon>Fungiina</taxon>
        <taxon>Poritidae</taxon>
        <taxon>Porites</taxon>
    </lineage>
</organism>
<reference evidence="1 2" key="1">
    <citation type="submission" date="2022-05" db="EMBL/GenBank/DDBJ databases">
        <authorList>
            <consortium name="Genoscope - CEA"/>
            <person name="William W."/>
        </authorList>
    </citation>
    <scope>NUCLEOTIDE SEQUENCE [LARGE SCALE GENOMIC DNA]</scope>
</reference>
<dbReference type="Proteomes" id="UP001159405">
    <property type="component" value="Unassembled WGS sequence"/>
</dbReference>
<comment type="caution">
    <text evidence="1">The sequence shown here is derived from an EMBL/GenBank/DDBJ whole genome shotgun (WGS) entry which is preliminary data.</text>
</comment>
<dbReference type="EMBL" id="CALNXK010000011">
    <property type="protein sequence ID" value="CAH3043619.1"/>
    <property type="molecule type" value="Genomic_DNA"/>
</dbReference>
<evidence type="ECO:0000313" key="1">
    <source>
        <dbReference type="EMBL" id="CAH3043619.1"/>
    </source>
</evidence>
<feature type="non-terminal residue" evidence="1">
    <location>
        <position position="75"/>
    </location>
</feature>
<protein>
    <submittedName>
        <fullName evidence="1">Uncharacterized protein</fullName>
    </submittedName>
</protein>
<evidence type="ECO:0000313" key="2">
    <source>
        <dbReference type="Proteomes" id="UP001159405"/>
    </source>
</evidence>
<sequence>MQIRKTRVNSKLLRAVGKIVGRLRFHRIIISHGFSQITPISHGILHGKKIPQIFSQEAVVIGTTDYYLSRTDFVS</sequence>
<gene>
    <name evidence="1" type="ORF">PLOB_00002558</name>
</gene>
<accession>A0ABN8NA22</accession>
<name>A0ABN8NA22_9CNID</name>